<feature type="domain" description="Aminoglycoside phosphotransferase" evidence="6">
    <location>
        <begin position="18"/>
        <end position="251"/>
    </location>
</feature>
<sequence>MTPQMLLKTCPLLTQPLTCKPLSGGNMNAVFLVQDSLDNEVVVKYAPPYLHLLGPSVPLSQERIRVEMHALEYFGSIAPHVTPSVLYKDEANFFMILEYKKDFITLREAHILEVFNPKVYVKLGHFIGALCANKPPKKPQSFYENQELKAITNEYVFTIAFLENSDKTMPHPWFTPRPKSARLLENVAFLKTLFHTSTPHLIHGDLHTGSVLARGEKIAVIDAEFALFGPISFDIGNLFAHIIMDGFGREFSPSMALEVFWESFVQHSKLTCKESEAIFSQSVGFCGVEIARRLVVPAKSPALESLAHKEEAYAHMDALSHKLIENFPQTKTLQNFLKILP</sequence>
<evidence type="ECO:0000256" key="1">
    <source>
        <dbReference type="ARBA" id="ARBA00010165"/>
    </source>
</evidence>
<evidence type="ECO:0000313" key="7">
    <source>
        <dbReference type="EMBL" id="MBN2965332.1"/>
    </source>
</evidence>
<evidence type="ECO:0000256" key="3">
    <source>
        <dbReference type="ARBA" id="ARBA00022741"/>
    </source>
</evidence>
<reference evidence="7 8" key="3">
    <citation type="submission" date="2021-02" db="EMBL/GenBank/DDBJ databases">
        <authorList>
            <person name="Merkel A.Y."/>
        </authorList>
    </citation>
    <scope>NUCLEOTIDE SEQUENCE [LARGE SCALE GENOMIC DNA]</scope>
    <source>
        <strain evidence="7 8">T05b</strain>
    </source>
</reference>
<comment type="similarity">
    <text evidence="1">Belongs to the methylthioribose kinase family.</text>
</comment>
<reference evidence="8" key="1">
    <citation type="submission" date="2021-02" db="EMBL/GenBank/DDBJ databases">
        <title>Sulfurospirillum tamanensis sp. nov.</title>
        <authorList>
            <person name="Merkel A.Y."/>
        </authorList>
    </citation>
    <scope>NUCLEOTIDE SEQUENCE [LARGE SCALE GENOMIC DNA]</scope>
    <source>
        <strain evidence="8">T05b</strain>
    </source>
</reference>
<dbReference type="InterPro" id="IPR002575">
    <property type="entry name" value="Aminoglycoside_PTrfase"/>
</dbReference>
<organism evidence="7 8">
    <name type="scientific">Sulfurospirillum tamanense</name>
    <dbReference type="NCBI Taxonomy" id="2813362"/>
    <lineage>
        <taxon>Bacteria</taxon>
        <taxon>Pseudomonadati</taxon>
        <taxon>Campylobacterota</taxon>
        <taxon>Epsilonproteobacteria</taxon>
        <taxon>Campylobacterales</taxon>
        <taxon>Sulfurospirillaceae</taxon>
        <taxon>Sulfurospirillum</taxon>
    </lineage>
</organism>
<evidence type="ECO:0000259" key="6">
    <source>
        <dbReference type="Pfam" id="PF01636"/>
    </source>
</evidence>
<keyword evidence="4" id="KW-0418">Kinase</keyword>
<dbReference type="Gene3D" id="3.30.200.20">
    <property type="entry name" value="Phosphorylase Kinase, domain 1"/>
    <property type="match status" value="1"/>
</dbReference>
<evidence type="ECO:0000256" key="2">
    <source>
        <dbReference type="ARBA" id="ARBA00022679"/>
    </source>
</evidence>
<dbReference type="EMBL" id="JAFHKK010000032">
    <property type="protein sequence ID" value="MBN2965332.1"/>
    <property type="molecule type" value="Genomic_DNA"/>
</dbReference>
<dbReference type="Proteomes" id="UP000703590">
    <property type="component" value="Unassembled WGS sequence"/>
</dbReference>
<keyword evidence="8" id="KW-1185">Reference proteome</keyword>
<dbReference type="SUPFAM" id="SSF56112">
    <property type="entry name" value="Protein kinase-like (PK-like)"/>
    <property type="match status" value="1"/>
</dbReference>
<evidence type="ECO:0000256" key="4">
    <source>
        <dbReference type="ARBA" id="ARBA00022777"/>
    </source>
</evidence>
<protein>
    <submittedName>
        <fullName evidence="7">Phosphotransferase</fullName>
    </submittedName>
</protein>
<dbReference type="Pfam" id="PF01636">
    <property type="entry name" value="APH"/>
    <property type="match status" value="1"/>
</dbReference>
<dbReference type="PANTHER" id="PTHR34273">
    <property type="entry name" value="METHYLTHIORIBOSE KINASE"/>
    <property type="match status" value="1"/>
</dbReference>
<evidence type="ECO:0000313" key="8">
    <source>
        <dbReference type="Proteomes" id="UP000703590"/>
    </source>
</evidence>
<dbReference type="RefSeq" id="WP_205459892.1">
    <property type="nucleotide sequence ID" value="NZ_JAFHKK010000032.1"/>
</dbReference>
<accession>A0ABS2WUK7</accession>
<gene>
    <name evidence="7" type="ORF">JWV37_11115</name>
</gene>
<dbReference type="Gene3D" id="3.90.1200.10">
    <property type="match status" value="1"/>
</dbReference>
<keyword evidence="3" id="KW-0547">Nucleotide-binding</keyword>
<keyword evidence="2" id="KW-0808">Transferase</keyword>
<keyword evidence="5" id="KW-0067">ATP-binding</keyword>
<reference evidence="7 8" key="2">
    <citation type="submission" date="2021-02" db="EMBL/GenBank/DDBJ databases">
        <title>Sulfurospirillum tamanensis sp. nov.</title>
        <authorList>
            <person name="Frolova A."/>
            <person name="Merkel A."/>
            <person name="Slobodkin A."/>
        </authorList>
    </citation>
    <scope>NUCLEOTIDE SEQUENCE [LARGE SCALE GENOMIC DNA]</scope>
    <source>
        <strain evidence="7 8">T05b</strain>
    </source>
</reference>
<dbReference type="PANTHER" id="PTHR34273:SF2">
    <property type="entry name" value="METHYLTHIORIBOSE KINASE"/>
    <property type="match status" value="1"/>
</dbReference>
<name>A0ABS2WUK7_9BACT</name>
<comment type="caution">
    <text evidence="7">The sequence shown here is derived from an EMBL/GenBank/DDBJ whole genome shotgun (WGS) entry which is preliminary data.</text>
</comment>
<evidence type="ECO:0000256" key="5">
    <source>
        <dbReference type="ARBA" id="ARBA00022840"/>
    </source>
</evidence>
<dbReference type="InterPro" id="IPR011009">
    <property type="entry name" value="Kinase-like_dom_sf"/>
</dbReference>
<proteinExistence type="inferred from homology"/>